<dbReference type="PROSITE" id="PS50850">
    <property type="entry name" value="MFS"/>
    <property type="match status" value="1"/>
</dbReference>
<dbReference type="Pfam" id="PF07690">
    <property type="entry name" value="MFS_1"/>
    <property type="match status" value="1"/>
</dbReference>
<dbReference type="PANTHER" id="PTHR23513">
    <property type="entry name" value="INTEGRAL MEMBRANE EFFLUX PROTEIN-RELATED"/>
    <property type="match status" value="1"/>
</dbReference>
<feature type="transmembrane region" description="Helical" evidence="9">
    <location>
        <begin position="308"/>
        <end position="330"/>
    </location>
</feature>
<sequence length="401" mass="40047" precursor="true">MRTRSVTGLIGVLAATALSVTANSVVAIAVPWLVLERTGSAALAGLAGAAAIAPIVFSAVFGGALIDRIGKRRTCLIADTLSAAAVAALPLADATVGLTTGLVLVLVAVGAVFDSPGAAAREALRPDVARAAQVPLARVNAWGEVAENTGYLAGPALAGLLLVVVGGFGTVWVAAALFGLSLLVTWFLVPAHLSVRPSPEPYLRSVWDGIRLLLRDSTLRAVTLTAAVIWLFLLPFESVVLNAYLNESGQVVAFGVILAAYAGGAIGGALAYGAIAHRVPTRVALIVALALAGLSLGAFAVLPPVPVMVALALAAGVVTGPINPLCALIVQSRTPARFRGRVIGSYTALALAAGPLGLLAFGPLVDTYGPAAGFAAIGGGLLLAALLAAGAPGLRRLAGSA</sequence>
<dbReference type="AlphaFoldDB" id="C8XF73"/>
<dbReference type="GO" id="GO:0022857">
    <property type="term" value="F:transmembrane transporter activity"/>
    <property type="evidence" value="ECO:0007669"/>
    <property type="project" value="InterPro"/>
</dbReference>
<dbReference type="STRING" id="479431.Namu_1564"/>
<dbReference type="EMBL" id="CP001737">
    <property type="protein sequence ID" value="ACV77959.1"/>
    <property type="molecule type" value="Genomic_DNA"/>
</dbReference>
<evidence type="ECO:0000256" key="5">
    <source>
        <dbReference type="ARBA" id="ARBA00022989"/>
    </source>
</evidence>
<feature type="transmembrane region" description="Helical" evidence="9">
    <location>
        <begin position="43"/>
        <end position="66"/>
    </location>
</feature>
<keyword evidence="4 9" id="KW-0812">Transmembrane</keyword>
<reference evidence="12" key="1">
    <citation type="submission" date="2009-09" db="EMBL/GenBank/DDBJ databases">
        <title>The complete genome of Nakamurella multipartita DSM 44233.</title>
        <authorList>
            <consortium name="US DOE Joint Genome Institute (JGI-PGF)"/>
            <person name="Lucas S."/>
            <person name="Copeland A."/>
            <person name="Lapidus A."/>
            <person name="Glavina del Rio T."/>
            <person name="Dalin E."/>
            <person name="Tice H."/>
            <person name="Bruce D."/>
            <person name="Goodwin L."/>
            <person name="Pitluck S."/>
            <person name="Kyrpides N."/>
            <person name="Mavromatis K."/>
            <person name="Ivanova N."/>
            <person name="Ovchinnikova G."/>
            <person name="Sims D."/>
            <person name="Meincke L."/>
            <person name="Brettin T."/>
            <person name="Detter J.C."/>
            <person name="Han C."/>
            <person name="Larimer F."/>
            <person name="Land M."/>
            <person name="Hauser L."/>
            <person name="Markowitz V."/>
            <person name="Cheng J.-F."/>
            <person name="Hugenholtz P."/>
            <person name="Woyke T."/>
            <person name="Wu D."/>
            <person name="Klenk H.-P."/>
            <person name="Eisen J.A."/>
        </authorList>
    </citation>
    <scope>NUCLEOTIDE SEQUENCE [LARGE SCALE GENOMIC DNA]</scope>
    <source>
        <strain evidence="12">ATCC 700099 / DSM 44233 / CIP 104796 / JCM 9543 / NBRC 105858 / Y-104</strain>
    </source>
</reference>
<dbReference type="KEGG" id="nml:Namu_1564"/>
<evidence type="ECO:0000256" key="2">
    <source>
        <dbReference type="ARBA" id="ARBA00022448"/>
    </source>
</evidence>
<dbReference type="InterPro" id="IPR011701">
    <property type="entry name" value="MFS"/>
</dbReference>
<evidence type="ECO:0000256" key="9">
    <source>
        <dbReference type="SAM" id="Phobius"/>
    </source>
</evidence>
<feature type="transmembrane region" description="Helical" evidence="9">
    <location>
        <begin position="221"/>
        <end position="245"/>
    </location>
</feature>
<dbReference type="PANTHER" id="PTHR23513:SF9">
    <property type="entry name" value="ENTEROBACTIN EXPORTER ENTS"/>
    <property type="match status" value="1"/>
</dbReference>
<feature type="transmembrane region" description="Helical" evidence="9">
    <location>
        <begin position="371"/>
        <end position="394"/>
    </location>
</feature>
<feature type="transmembrane region" description="Helical" evidence="9">
    <location>
        <begin position="87"/>
        <end position="113"/>
    </location>
</feature>
<keyword evidence="3" id="KW-1003">Cell membrane</keyword>
<feature type="transmembrane region" description="Helical" evidence="9">
    <location>
        <begin position="342"/>
        <end position="365"/>
    </location>
</feature>
<dbReference type="GO" id="GO:0005886">
    <property type="term" value="C:plasma membrane"/>
    <property type="evidence" value="ECO:0007669"/>
    <property type="project" value="UniProtKB-SubCell"/>
</dbReference>
<keyword evidence="12" id="KW-1185">Reference proteome</keyword>
<dbReference type="eggNOG" id="COG2814">
    <property type="taxonomic scope" value="Bacteria"/>
</dbReference>
<dbReference type="Gene3D" id="1.20.1250.20">
    <property type="entry name" value="MFS general substrate transporter like domains"/>
    <property type="match status" value="1"/>
</dbReference>
<dbReference type="CDD" id="cd06173">
    <property type="entry name" value="MFS_MefA_like"/>
    <property type="match status" value="1"/>
</dbReference>
<reference evidence="11 12" key="2">
    <citation type="journal article" date="2010" name="Stand. Genomic Sci.">
        <title>Complete genome sequence of Nakamurella multipartita type strain (Y-104).</title>
        <authorList>
            <person name="Tice H."/>
            <person name="Mayilraj S."/>
            <person name="Sims D."/>
            <person name="Lapidus A."/>
            <person name="Nolan M."/>
            <person name="Lucas S."/>
            <person name="Glavina Del Rio T."/>
            <person name="Copeland A."/>
            <person name="Cheng J.F."/>
            <person name="Meincke L."/>
            <person name="Bruce D."/>
            <person name="Goodwin L."/>
            <person name="Pitluck S."/>
            <person name="Ivanova N."/>
            <person name="Mavromatis K."/>
            <person name="Ovchinnikova G."/>
            <person name="Pati A."/>
            <person name="Chen A."/>
            <person name="Palaniappan K."/>
            <person name="Land M."/>
            <person name="Hauser L."/>
            <person name="Chang Y.J."/>
            <person name="Jeffries C.D."/>
            <person name="Detter J.C."/>
            <person name="Brettin T."/>
            <person name="Rohde M."/>
            <person name="Goker M."/>
            <person name="Bristow J."/>
            <person name="Eisen J.A."/>
            <person name="Markowitz V."/>
            <person name="Hugenholtz P."/>
            <person name="Kyrpides N.C."/>
            <person name="Klenk H.P."/>
            <person name="Chen F."/>
        </authorList>
    </citation>
    <scope>NUCLEOTIDE SEQUENCE [LARGE SCALE GENOMIC DNA]</scope>
    <source>
        <strain evidence="12">ATCC 700099 / DSM 44233 / CIP 104796 / JCM 9543 / NBRC 105858 / Y-104</strain>
    </source>
</reference>
<dbReference type="SUPFAM" id="SSF103473">
    <property type="entry name" value="MFS general substrate transporter"/>
    <property type="match status" value="1"/>
</dbReference>
<evidence type="ECO:0000259" key="10">
    <source>
        <dbReference type="PROSITE" id="PS50850"/>
    </source>
</evidence>
<feature type="transmembrane region" description="Helical" evidence="9">
    <location>
        <begin position="156"/>
        <end position="189"/>
    </location>
</feature>
<accession>C8XF73</accession>
<comment type="similarity">
    <text evidence="7">Belongs to the major facilitator superfamily. Drug:H(+) antiporter-3 (DHA3) (TC 2.A.1.21) family.</text>
</comment>
<evidence type="ECO:0000256" key="6">
    <source>
        <dbReference type="ARBA" id="ARBA00023136"/>
    </source>
</evidence>
<dbReference type="InParanoid" id="C8XF73"/>
<evidence type="ECO:0000256" key="4">
    <source>
        <dbReference type="ARBA" id="ARBA00022692"/>
    </source>
</evidence>
<feature type="domain" description="Major facilitator superfamily (MFS) profile" evidence="10">
    <location>
        <begin position="8"/>
        <end position="396"/>
    </location>
</feature>
<evidence type="ECO:0000256" key="1">
    <source>
        <dbReference type="ARBA" id="ARBA00004429"/>
    </source>
</evidence>
<evidence type="ECO:0000256" key="8">
    <source>
        <dbReference type="ARBA" id="ARBA00040914"/>
    </source>
</evidence>
<gene>
    <name evidence="11" type="ordered locus">Namu_1564</name>
</gene>
<feature type="transmembrane region" description="Helical" evidence="9">
    <location>
        <begin position="251"/>
        <end position="271"/>
    </location>
</feature>
<evidence type="ECO:0000256" key="3">
    <source>
        <dbReference type="ARBA" id="ARBA00022475"/>
    </source>
</evidence>
<comment type="subcellular location">
    <subcellularLocation>
        <location evidence="1">Cell inner membrane</location>
        <topology evidence="1">Multi-pass membrane protein</topology>
    </subcellularLocation>
</comment>
<keyword evidence="2" id="KW-0813">Transport</keyword>
<dbReference type="RefSeq" id="WP_015746865.1">
    <property type="nucleotide sequence ID" value="NC_013235.1"/>
</dbReference>
<keyword evidence="6 9" id="KW-0472">Membrane</keyword>
<name>C8XF73_NAKMY</name>
<evidence type="ECO:0000313" key="11">
    <source>
        <dbReference type="EMBL" id="ACV77959.1"/>
    </source>
</evidence>
<dbReference type="Proteomes" id="UP000002218">
    <property type="component" value="Chromosome"/>
</dbReference>
<evidence type="ECO:0000256" key="7">
    <source>
        <dbReference type="ARBA" id="ARBA00038075"/>
    </source>
</evidence>
<dbReference type="InterPro" id="IPR036259">
    <property type="entry name" value="MFS_trans_sf"/>
</dbReference>
<organism evidence="11 12">
    <name type="scientific">Nakamurella multipartita (strain ATCC 700099 / DSM 44233 / CIP 104796 / JCM 9543 / NBRC 105858 / Y-104)</name>
    <name type="common">Microsphaera multipartita</name>
    <dbReference type="NCBI Taxonomy" id="479431"/>
    <lineage>
        <taxon>Bacteria</taxon>
        <taxon>Bacillati</taxon>
        <taxon>Actinomycetota</taxon>
        <taxon>Actinomycetes</taxon>
        <taxon>Nakamurellales</taxon>
        <taxon>Nakamurellaceae</taxon>
        <taxon>Nakamurella</taxon>
    </lineage>
</organism>
<dbReference type="HOGENOM" id="CLU_034180_2_0_11"/>
<protein>
    <recommendedName>
        <fullName evidence="8">Multidrug efflux pump Tap</fullName>
    </recommendedName>
</protein>
<proteinExistence type="inferred from homology"/>
<feature type="transmembrane region" description="Helical" evidence="9">
    <location>
        <begin position="283"/>
        <end position="302"/>
    </location>
</feature>
<evidence type="ECO:0000313" key="12">
    <source>
        <dbReference type="Proteomes" id="UP000002218"/>
    </source>
</evidence>
<keyword evidence="5 9" id="KW-1133">Transmembrane helix</keyword>
<dbReference type="InterPro" id="IPR020846">
    <property type="entry name" value="MFS_dom"/>
</dbReference>